<keyword evidence="7 10" id="KW-0443">Lipid metabolism</keyword>
<dbReference type="UniPathway" id="UPA00359">
    <property type="reaction ID" value="UER00480"/>
</dbReference>
<gene>
    <name evidence="10" type="primary">lpxH</name>
</gene>
<keyword evidence="9 10" id="KW-0464">Manganese</keyword>
<keyword evidence="12" id="KW-1185">Reference proteome</keyword>
<dbReference type="GO" id="GO:0008758">
    <property type="term" value="F:UDP-2,3-diacylglucosamine hydrolase activity"/>
    <property type="evidence" value="ECO:0007669"/>
    <property type="project" value="UniProtKB-UniRule"/>
</dbReference>
<feature type="binding site" evidence="10">
    <location>
        <begin position="93"/>
        <end position="94"/>
    </location>
    <ligand>
        <name>substrate</name>
    </ligand>
</feature>
<dbReference type="NCBIfam" id="NF003743">
    <property type="entry name" value="PRK05340.1"/>
    <property type="match status" value="1"/>
</dbReference>
<keyword evidence="3 10" id="KW-0997">Cell inner membrane</keyword>
<keyword evidence="8 10" id="KW-0472">Membrane</keyword>
<feature type="binding site" evidence="10">
    <location>
        <position position="174"/>
    </location>
    <ligand>
        <name>substrate</name>
    </ligand>
</feature>
<evidence type="ECO:0000256" key="4">
    <source>
        <dbReference type="ARBA" id="ARBA00022556"/>
    </source>
</evidence>
<keyword evidence="1 10" id="KW-1003">Cell membrane</keyword>
<dbReference type="InterPro" id="IPR010138">
    <property type="entry name" value="UDP-diacylglucosamine_Hdrlase"/>
</dbReference>
<comment type="pathway">
    <text evidence="10">Glycolipid biosynthesis; lipid IV(A) biosynthesis; lipid IV(A) from (3R)-3-hydroxytetradecanoyl-[acyl-carrier-protein] and UDP-N-acetyl-alpha-D-glucosamine: step 4/6.</text>
</comment>
<feature type="binding site" evidence="10">
    <location>
        <position position="178"/>
    </location>
    <ligand>
        <name>substrate</name>
    </ligand>
</feature>
<dbReference type="CDD" id="cd07398">
    <property type="entry name" value="MPP_YbbF-LpxH"/>
    <property type="match status" value="1"/>
</dbReference>
<dbReference type="AlphaFoldDB" id="A0A8B6X8K0"/>
<evidence type="ECO:0000256" key="2">
    <source>
        <dbReference type="ARBA" id="ARBA00022516"/>
    </source>
</evidence>
<proteinExistence type="inferred from homology"/>
<dbReference type="InterPro" id="IPR004843">
    <property type="entry name" value="Calcineurin-like_PHP"/>
</dbReference>
<evidence type="ECO:0000256" key="1">
    <source>
        <dbReference type="ARBA" id="ARBA00022475"/>
    </source>
</evidence>
<dbReference type="GO" id="GO:0005737">
    <property type="term" value="C:cytoplasm"/>
    <property type="evidence" value="ECO:0007669"/>
    <property type="project" value="InterPro"/>
</dbReference>
<name>A0A8B6X8K0_9BURK</name>
<comment type="similarity">
    <text evidence="10">Belongs to the LpxH family.</text>
</comment>
<evidence type="ECO:0000256" key="5">
    <source>
        <dbReference type="ARBA" id="ARBA00022723"/>
    </source>
</evidence>
<comment type="function">
    <text evidence="10">Hydrolyzes the pyrophosphate bond of UDP-2,3-diacylglucosamine to yield 2,3-diacylglucosamine 1-phosphate (lipid X) and UMP by catalyzing the attack of water at the alpha-P atom. Involved in the biosynthesis of lipid A, a phosphorylated glycolipid that anchors the lipopolysaccharide to the outer membrane of the cell.</text>
</comment>
<sequence>MAGRLNHLRFDGRRPVRIVSDLHLWGDRPATLARFEHCIERARADAAALLILGDLFEYWVGDDDLGSADIAPAARALKAATDAGLTVGFLPGNRDFLIGRRFARATGVTLLADEVALDVGGFRAWLMHGDTLCTDDVGYQRFRRITRLPGLAWVWNHTALAWRHERIAAMRRASKQRKRSTGLQAWMDATPPAIAAAFATAARRLPGCITLIHGHTHRPAVHDEGDGRRRWVLPDWEFDGTPEPRGGGVEITPEGVRWFSA</sequence>
<dbReference type="EC" id="3.6.1.54" evidence="10"/>
<dbReference type="GO" id="GO:0009245">
    <property type="term" value="P:lipid A biosynthetic process"/>
    <property type="evidence" value="ECO:0007669"/>
    <property type="project" value="UniProtKB-UniRule"/>
</dbReference>
<dbReference type="HAMAP" id="MF_00575">
    <property type="entry name" value="LpxH"/>
    <property type="match status" value="1"/>
</dbReference>
<dbReference type="PANTHER" id="PTHR34990:SF1">
    <property type="entry name" value="UDP-2,3-DIACYLGLUCOSAMINE HYDROLASE"/>
    <property type="match status" value="1"/>
</dbReference>
<evidence type="ECO:0000256" key="9">
    <source>
        <dbReference type="ARBA" id="ARBA00023211"/>
    </source>
</evidence>
<keyword evidence="5 10" id="KW-0479">Metal-binding</keyword>
<dbReference type="RefSeq" id="WP_051378539.1">
    <property type="nucleotide sequence ID" value="NZ_AXWS01000008.1"/>
</dbReference>
<comment type="caution">
    <text evidence="10">Lacks conserved residue(s) required for the propagation of feature annotation.</text>
</comment>
<evidence type="ECO:0000313" key="13">
    <source>
        <dbReference type="RefSeq" id="WP_051378539.1"/>
    </source>
</evidence>
<feature type="binding site" evidence="10">
    <location>
        <position position="217"/>
    </location>
    <ligand>
        <name>Mn(2+)</name>
        <dbReference type="ChEBI" id="CHEBI:29035"/>
        <label>1</label>
    </ligand>
</feature>
<comment type="catalytic activity">
    <reaction evidence="10">
        <text>UDP-2-N,3-O-bis[(3R)-3-hydroxytetradecanoyl]-alpha-D-glucosamine + H2O = 2-N,3-O-bis[(3R)-3-hydroxytetradecanoyl]-alpha-D-glucosaminyl 1-phosphate + UMP + 2 H(+)</text>
        <dbReference type="Rhea" id="RHEA:25213"/>
        <dbReference type="ChEBI" id="CHEBI:15377"/>
        <dbReference type="ChEBI" id="CHEBI:15378"/>
        <dbReference type="ChEBI" id="CHEBI:57865"/>
        <dbReference type="ChEBI" id="CHEBI:57957"/>
        <dbReference type="ChEBI" id="CHEBI:78847"/>
        <dbReference type="EC" id="3.6.1.54"/>
    </reaction>
</comment>
<protein>
    <recommendedName>
        <fullName evidence="10">UDP-2,3-diacylglucosamine hydrolase</fullName>
        <ecNumber evidence="10">3.6.1.54</ecNumber>
    </recommendedName>
    <alternativeName>
        <fullName evidence="10">UDP-2,3-diacylglucosamine diphosphatase</fullName>
    </alternativeName>
</protein>
<feature type="binding site" evidence="10">
    <location>
        <position position="128"/>
    </location>
    <ligand>
        <name>Mn(2+)</name>
        <dbReference type="ChEBI" id="CHEBI:29035"/>
        <label>2</label>
    </ligand>
</feature>
<accession>A0A8B6X8K0</accession>
<feature type="binding site" evidence="10">
    <location>
        <position position="136"/>
    </location>
    <ligand>
        <name>substrate</name>
    </ligand>
</feature>
<dbReference type="OrthoDB" id="9783283at2"/>
<evidence type="ECO:0000256" key="6">
    <source>
        <dbReference type="ARBA" id="ARBA00022801"/>
    </source>
</evidence>
<dbReference type="SUPFAM" id="SSF56300">
    <property type="entry name" value="Metallo-dependent phosphatases"/>
    <property type="match status" value="1"/>
</dbReference>
<feature type="binding site" evidence="10">
    <location>
        <position position="21"/>
    </location>
    <ligand>
        <name>Mn(2+)</name>
        <dbReference type="ChEBI" id="CHEBI:29035"/>
        <label>1</label>
    </ligand>
</feature>
<dbReference type="Gene3D" id="3.60.21.10">
    <property type="match status" value="1"/>
</dbReference>
<feature type="binding site" evidence="10">
    <location>
        <position position="54"/>
    </location>
    <ligand>
        <name>Mn(2+)</name>
        <dbReference type="ChEBI" id="CHEBI:29035"/>
        <label>2</label>
    </ligand>
</feature>
<keyword evidence="2 10" id="KW-0444">Lipid biosynthesis</keyword>
<evidence type="ECO:0000256" key="8">
    <source>
        <dbReference type="ARBA" id="ARBA00023136"/>
    </source>
</evidence>
<feature type="binding site" evidence="10">
    <location>
        <position position="54"/>
    </location>
    <ligand>
        <name>Mn(2+)</name>
        <dbReference type="ChEBI" id="CHEBI:29035"/>
        <label>1</label>
    </ligand>
</feature>
<feature type="binding site" evidence="10">
    <location>
        <position position="93"/>
    </location>
    <ligand>
        <name>Mn(2+)</name>
        <dbReference type="ChEBI" id="CHEBI:29035"/>
        <label>2</label>
    </ligand>
</feature>
<keyword evidence="6 10" id="KW-0378">Hydrolase</keyword>
<feature type="binding site" evidence="10">
    <location>
        <position position="215"/>
    </location>
    <ligand>
        <name>substrate</name>
    </ligand>
</feature>
<evidence type="ECO:0000256" key="3">
    <source>
        <dbReference type="ARBA" id="ARBA00022519"/>
    </source>
</evidence>
<feature type="binding site" evidence="10">
    <location>
        <position position="215"/>
    </location>
    <ligand>
        <name>Mn(2+)</name>
        <dbReference type="ChEBI" id="CHEBI:29035"/>
        <label>2</label>
    </ligand>
</feature>
<evidence type="ECO:0000256" key="10">
    <source>
        <dbReference type="HAMAP-Rule" id="MF_00575"/>
    </source>
</evidence>
<feature type="binding site" evidence="10">
    <location>
        <position position="23"/>
    </location>
    <ligand>
        <name>Mn(2+)</name>
        <dbReference type="ChEBI" id="CHEBI:29035"/>
        <label>1</label>
    </ligand>
</feature>
<dbReference type="GO" id="GO:0030145">
    <property type="term" value="F:manganese ion binding"/>
    <property type="evidence" value="ECO:0007669"/>
    <property type="project" value="UniProtKB-UniRule"/>
</dbReference>
<comment type="cofactor">
    <cofactor evidence="10">
        <name>Mn(2+)</name>
        <dbReference type="ChEBI" id="CHEBI:29035"/>
    </cofactor>
    <text evidence="10">Binds 2 Mn(2+) ions per subunit in a binuclear metal center.</text>
</comment>
<reference evidence="13" key="1">
    <citation type="submission" date="2025-08" db="UniProtKB">
        <authorList>
            <consortium name="RefSeq"/>
        </authorList>
    </citation>
    <scope>IDENTIFICATION</scope>
</reference>
<dbReference type="Proteomes" id="UP000675920">
    <property type="component" value="Unplaced"/>
</dbReference>
<dbReference type="NCBIfam" id="TIGR01854">
    <property type="entry name" value="lipid_A_lpxH"/>
    <property type="match status" value="1"/>
</dbReference>
<evidence type="ECO:0000256" key="7">
    <source>
        <dbReference type="ARBA" id="ARBA00023098"/>
    </source>
</evidence>
<dbReference type="InterPro" id="IPR043461">
    <property type="entry name" value="LpxH-like"/>
</dbReference>
<comment type="subcellular location">
    <subcellularLocation>
        <location evidence="10">Cell inner membrane</location>
        <topology evidence="10">Peripheral membrane protein</topology>
        <orientation evidence="10">Cytoplasmic side</orientation>
    </subcellularLocation>
</comment>
<feature type="domain" description="Calcineurin-like phosphoesterase" evidence="11">
    <location>
        <begin position="15"/>
        <end position="219"/>
    </location>
</feature>
<dbReference type="InterPro" id="IPR029052">
    <property type="entry name" value="Metallo-depent_PP-like"/>
</dbReference>
<organism evidence="12 13">
    <name type="scientific">Derxia gummosa DSM 723</name>
    <dbReference type="NCBI Taxonomy" id="1121388"/>
    <lineage>
        <taxon>Bacteria</taxon>
        <taxon>Pseudomonadati</taxon>
        <taxon>Pseudomonadota</taxon>
        <taxon>Betaproteobacteria</taxon>
        <taxon>Burkholderiales</taxon>
        <taxon>Alcaligenaceae</taxon>
        <taxon>Derxia</taxon>
    </lineage>
</organism>
<evidence type="ECO:0000259" key="11">
    <source>
        <dbReference type="Pfam" id="PF00149"/>
    </source>
</evidence>
<dbReference type="PANTHER" id="PTHR34990">
    <property type="entry name" value="UDP-2,3-DIACYLGLUCOSAMINE HYDROLASE-RELATED"/>
    <property type="match status" value="1"/>
</dbReference>
<keyword evidence="4 10" id="KW-0441">Lipid A biosynthesis</keyword>
<evidence type="ECO:0000313" key="12">
    <source>
        <dbReference type="Proteomes" id="UP000675920"/>
    </source>
</evidence>
<dbReference type="GO" id="GO:0019897">
    <property type="term" value="C:extrinsic component of plasma membrane"/>
    <property type="evidence" value="ECO:0007669"/>
    <property type="project" value="UniProtKB-UniRule"/>
</dbReference>
<dbReference type="Pfam" id="PF00149">
    <property type="entry name" value="Metallophos"/>
    <property type="match status" value="1"/>
</dbReference>